<accession>A0A0F4Z2D0</accession>
<feature type="transmembrane region" description="Helical" evidence="6">
    <location>
        <begin position="196"/>
        <end position="219"/>
    </location>
</feature>
<dbReference type="GO" id="GO:0006665">
    <property type="term" value="P:sphingolipid metabolic process"/>
    <property type="evidence" value="ECO:0007669"/>
    <property type="project" value="EnsemblFungi"/>
</dbReference>
<evidence type="ECO:0000256" key="6">
    <source>
        <dbReference type="SAM" id="Phobius"/>
    </source>
</evidence>
<evidence type="ECO:0000259" key="7">
    <source>
        <dbReference type="Pfam" id="PF04116"/>
    </source>
</evidence>
<feature type="compositionally biased region" description="Polar residues" evidence="5">
    <location>
        <begin position="413"/>
        <end position="430"/>
    </location>
</feature>
<keyword evidence="4 6" id="KW-0472">Membrane</keyword>
<dbReference type="RefSeq" id="XP_013331276.1">
    <property type="nucleotide sequence ID" value="XM_013475822.1"/>
</dbReference>
<comment type="caution">
    <text evidence="8">The sequence shown here is derived from an EMBL/GenBank/DDBJ whole genome shotgun (WGS) entry which is preliminary data.</text>
</comment>
<protein>
    <submittedName>
        <fullName evidence="8">Sphinganine hydroxylase Sur2</fullName>
    </submittedName>
</protein>
<dbReference type="Pfam" id="PF04116">
    <property type="entry name" value="FA_hydroxylase"/>
    <property type="match status" value="1"/>
</dbReference>
<evidence type="ECO:0000256" key="5">
    <source>
        <dbReference type="SAM" id="MobiDB-lite"/>
    </source>
</evidence>
<keyword evidence="3 6" id="KW-1133">Transmembrane helix</keyword>
<feature type="region of interest" description="Disordered" evidence="5">
    <location>
        <begin position="360"/>
        <end position="430"/>
    </location>
</feature>
<gene>
    <name evidence="8" type="ORF">T310_1296</name>
</gene>
<name>A0A0F4Z2D0_RASE3</name>
<dbReference type="Proteomes" id="UP000053958">
    <property type="component" value="Unassembled WGS sequence"/>
</dbReference>
<proteinExistence type="predicted"/>
<dbReference type="AlphaFoldDB" id="A0A0F4Z2D0"/>
<keyword evidence="9" id="KW-1185">Reference proteome</keyword>
<organism evidence="8 9">
    <name type="scientific">Rasamsonia emersonii (strain ATCC 16479 / CBS 393.64 / IMI 116815)</name>
    <dbReference type="NCBI Taxonomy" id="1408163"/>
    <lineage>
        <taxon>Eukaryota</taxon>
        <taxon>Fungi</taxon>
        <taxon>Dikarya</taxon>
        <taxon>Ascomycota</taxon>
        <taxon>Pezizomycotina</taxon>
        <taxon>Eurotiomycetes</taxon>
        <taxon>Eurotiomycetidae</taxon>
        <taxon>Eurotiales</taxon>
        <taxon>Trichocomaceae</taxon>
        <taxon>Rasamsonia</taxon>
    </lineage>
</organism>
<evidence type="ECO:0000313" key="9">
    <source>
        <dbReference type="Proteomes" id="UP000053958"/>
    </source>
</evidence>
<dbReference type="EMBL" id="LASV01000053">
    <property type="protein sequence ID" value="KKA24664.1"/>
    <property type="molecule type" value="Genomic_DNA"/>
</dbReference>
<evidence type="ECO:0000256" key="1">
    <source>
        <dbReference type="ARBA" id="ARBA00004370"/>
    </source>
</evidence>
<dbReference type="GO" id="GO:0008610">
    <property type="term" value="P:lipid biosynthetic process"/>
    <property type="evidence" value="ECO:0007669"/>
    <property type="project" value="InterPro"/>
</dbReference>
<evidence type="ECO:0000256" key="2">
    <source>
        <dbReference type="ARBA" id="ARBA00022692"/>
    </source>
</evidence>
<dbReference type="GO" id="GO:0005506">
    <property type="term" value="F:iron ion binding"/>
    <property type="evidence" value="ECO:0007669"/>
    <property type="project" value="InterPro"/>
</dbReference>
<feature type="domain" description="Fatty acid hydroxylase" evidence="7">
    <location>
        <begin position="208"/>
        <end position="342"/>
    </location>
</feature>
<feature type="compositionally biased region" description="Basic and acidic residues" evidence="5">
    <location>
        <begin position="360"/>
        <end position="370"/>
    </location>
</feature>
<dbReference type="GO" id="GO:0005789">
    <property type="term" value="C:endoplasmic reticulum membrane"/>
    <property type="evidence" value="ECO:0007669"/>
    <property type="project" value="EnsemblFungi"/>
</dbReference>
<reference evidence="8 9" key="1">
    <citation type="submission" date="2015-04" db="EMBL/GenBank/DDBJ databases">
        <authorList>
            <person name="Heijne W.H."/>
            <person name="Fedorova N.D."/>
            <person name="Nierman W.C."/>
            <person name="Vollebregt A.W."/>
            <person name="Zhao Z."/>
            <person name="Wu L."/>
            <person name="Kumar M."/>
            <person name="Stam H."/>
            <person name="van den Berg M.A."/>
            <person name="Pel H.J."/>
        </authorList>
    </citation>
    <scope>NUCLEOTIDE SEQUENCE [LARGE SCALE GENOMIC DNA]</scope>
    <source>
        <strain evidence="8 9">CBS 393.64</strain>
    </source>
</reference>
<sequence>MAYNSYNSSIVLDLPPLPSYTLTPREPLLAPIPDNILALILPIVAYWVVSLLFHFIDVNDYFPQYRLHTPAELLKRNHVSRADVVRDVIFQQVIQTLAGLVVAYFDEVEYVGREEYDVAVWARRLRILQKAVPTLVGFLGVDSIRLAKNLSRYPSLAGILSGGSYPGLVQTVILDNGAEVVAPAFAKWELAAASFIYWYFIPAIQFTWAILVVDTWQYFWHRAMHLNRWLYVSFHSRHHRLYVPYAFGALYNHPVEGFLLDTAGTGVAFLTSRMTSRQSMWFFTLSTIKTVDDHCGYAFPWDPLQLITSNNSAYHDIHHQSWGIKTNFSQPFFTFWDRLLGTQWKGDVSLKYERARTAAEKQVEADRAKQTGDAADDALPTEPGPLDAGNPDHDSNQDQVEVSPRKIIHRSMRSTATTRGHGVNSSIRQK</sequence>
<dbReference type="STRING" id="1408163.A0A0F4Z2D0"/>
<dbReference type="InterPro" id="IPR006694">
    <property type="entry name" value="Fatty_acid_hydroxylase"/>
</dbReference>
<feature type="transmembrane region" description="Helical" evidence="6">
    <location>
        <begin position="36"/>
        <end position="56"/>
    </location>
</feature>
<dbReference type="GeneID" id="25313647"/>
<evidence type="ECO:0000256" key="3">
    <source>
        <dbReference type="ARBA" id="ARBA00022989"/>
    </source>
</evidence>
<dbReference type="InterPro" id="IPR050307">
    <property type="entry name" value="Sterol_Desaturase_Related"/>
</dbReference>
<evidence type="ECO:0000256" key="4">
    <source>
        <dbReference type="ARBA" id="ARBA00023136"/>
    </source>
</evidence>
<keyword evidence="2 6" id="KW-0812">Transmembrane</keyword>
<dbReference type="OrthoDB" id="408954at2759"/>
<dbReference type="PANTHER" id="PTHR11863">
    <property type="entry name" value="STEROL DESATURASE"/>
    <property type="match status" value="1"/>
</dbReference>
<comment type="subcellular location">
    <subcellularLocation>
        <location evidence="1">Membrane</location>
    </subcellularLocation>
</comment>
<dbReference type="GO" id="GO:0102772">
    <property type="term" value="F:sphingolipid C4-monooxygenase activity"/>
    <property type="evidence" value="ECO:0007669"/>
    <property type="project" value="EnsemblFungi"/>
</dbReference>
<evidence type="ECO:0000313" key="8">
    <source>
        <dbReference type="EMBL" id="KKA24664.1"/>
    </source>
</evidence>